<evidence type="ECO:0000256" key="1">
    <source>
        <dbReference type="ARBA" id="ARBA00022491"/>
    </source>
</evidence>
<dbReference type="AlphaFoldDB" id="A0AAV9BYQ9"/>
<feature type="compositionally biased region" description="Basic residues" evidence="4">
    <location>
        <begin position="1"/>
        <end position="14"/>
    </location>
</feature>
<evidence type="ECO:0000256" key="2">
    <source>
        <dbReference type="ARBA" id="ARBA00023015"/>
    </source>
</evidence>
<reference evidence="5" key="1">
    <citation type="journal article" date="2023" name="Nat. Commun.">
        <title>Diploid and tetraploid genomes of Acorus and the evolution of monocots.</title>
        <authorList>
            <person name="Ma L."/>
            <person name="Liu K.W."/>
            <person name="Li Z."/>
            <person name="Hsiao Y.Y."/>
            <person name="Qi Y."/>
            <person name="Fu T."/>
            <person name="Tang G.D."/>
            <person name="Zhang D."/>
            <person name="Sun W.H."/>
            <person name="Liu D.K."/>
            <person name="Li Y."/>
            <person name="Chen G.Z."/>
            <person name="Liu X.D."/>
            <person name="Liao X.Y."/>
            <person name="Jiang Y.T."/>
            <person name="Yu X."/>
            <person name="Hao Y."/>
            <person name="Huang J."/>
            <person name="Zhao X.W."/>
            <person name="Ke S."/>
            <person name="Chen Y.Y."/>
            <person name="Wu W.L."/>
            <person name="Hsu J.L."/>
            <person name="Lin Y.F."/>
            <person name="Huang M.D."/>
            <person name="Li C.Y."/>
            <person name="Huang L."/>
            <person name="Wang Z.W."/>
            <person name="Zhao X."/>
            <person name="Zhong W.Y."/>
            <person name="Peng D.H."/>
            <person name="Ahmad S."/>
            <person name="Lan S."/>
            <person name="Zhang J.S."/>
            <person name="Tsai W.C."/>
            <person name="Van de Peer Y."/>
            <person name="Liu Z.J."/>
        </authorList>
    </citation>
    <scope>NUCLEOTIDE SEQUENCE</scope>
    <source>
        <strain evidence="5">SCP</strain>
    </source>
</reference>
<sequence length="260" mass="27682">MEQRLRPAKSRARKAGGGGGEASAAPKKKPQRGLGVAQLERLRIQEQLRTIAASDHPPPSNDDPNNPRLSVAGGGVAPGGFASMSYFSGGAGGSWGEPTQQVRNRRRRIRRLRRQIWGFRPIRRRSAQLPRRTGYVGAGTGNATASVVARALFKPKGEKGSRPAEKSIDGADFLGLSIGSVRTVDGSIGGDRFASSNGAVYAEEGFQRDDNGEGRREPTTYDFFADGSSHGAPQASDQTVRIAEPSAADPILDLSLKLSF</sequence>
<dbReference type="PANTHER" id="PTHR33388:SF2">
    <property type="entry name" value="PROTEIN SPOROCYTELESS"/>
    <property type="match status" value="1"/>
</dbReference>
<dbReference type="InterPro" id="IPR040356">
    <property type="entry name" value="SPEAR"/>
</dbReference>
<keyword evidence="1" id="KW-0678">Repressor</keyword>
<evidence type="ECO:0000313" key="6">
    <source>
        <dbReference type="Proteomes" id="UP001179952"/>
    </source>
</evidence>
<dbReference type="Pfam" id="PF08744">
    <property type="entry name" value="NOZZLE"/>
    <property type="match status" value="1"/>
</dbReference>
<evidence type="ECO:0000313" key="5">
    <source>
        <dbReference type="EMBL" id="KAK1281287.1"/>
    </source>
</evidence>
<gene>
    <name evidence="5" type="ORF">QJS04_geneDACA003215</name>
</gene>
<dbReference type="InterPro" id="IPR014855">
    <property type="entry name" value="NOZZLE"/>
</dbReference>
<dbReference type="GO" id="GO:0003700">
    <property type="term" value="F:DNA-binding transcription factor activity"/>
    <property type="evidence" value="ECO:0007669"/>
    <property type="project" value="InterPro"/>
</dbReference>
<keyword evidence="3" id="KW-0804">Transcription</keyword>
<proteinExistence type="predicted"/>
<evidence type="ECO:0000256" key="3">
    <source>
        <dbReference type="ARBA" id="ARBA00023163"/>
    </source>
</evidence>
<keyword evidence="6" id="KW-1185">Reference proteome</keyword>
<protein>
    <submittedName>
        <fullName evidence="5">Uncharacterized protein</fullName>
    </submittedName>
</protein>
<reference evidence="5" key="2">
    <citation type="submission" date="2023-06" db="EMBL/GenBank/DDBJ databases">
        <authorList>
            <person name="Ma L."/>
            <person name="Liu K.-W."/>
            <person name="Li Z."/>
            <person name="Hsiao Y.-Y."/>
            <person name="Qi Y."/>
            <person name="Fu T."/>
            <person name="Tang G."/>
            <person name="Zhang D."/>
            <person name="Sun W.-H."/>
            <person name="Liu D.-K."/>
            <person name="Li Y."/>
            <person name="Chen G.-Z."/>
            <person name="Liu X.-D."/>
            <person name="Liao X.-Y."/>
            <person name="Jiang Y.-T."/>
            <person name="Yu X."/>
            <person name="Hao Y."/>
            <person name="Huang J."/>
            <person name="Zhao X.-W."/>
            <person name="Ke S."/>
            <person name="Chen Y.-Y."/>
            <person name="Wu W.-L."/>
            <person name="Hsu J.-L."/>
            <person name="Lin Y.-F."/>
            <person name="Huang M.-D."/>
            <person name="Li C.-Y."/>
            <person name="Huang L."/>
            <person name="Wang Z.-W."/>
            <person name="Zhao X."/>
            <person name="Zhong W.-Y."/>
            <person name="Peng D.-H."/>
            <person name="Ahmad S."/>
            <person name="Lan S."/>
            <person name="Zhang J.-S."/>
            <person name="Tsai W.-C."/>
            <person name="Van De Peer Y."/>
            <person name="Liu Z.-J."/>
        </authorList>
    </citation>
    <scope>NUCLEOTIDE SEQUENCE</scope>
    <source>
        <strain evidence="5">SCP</strain>
        <tissue evidence="5">Leaves</tissue>
    </source>
</reference>
<name>A0AAV9BYQ9_ACOGR</name>
<feature type="region of interest" description="Disordered" evidence="4">
    <location>
        <begin position="1"/>
        <end position="75"/>
    </location>
</feature>
<organism evidence="5 6">
    <name type="scientific">Acorus gramineus</name>
    <name type="common">Dwarf sweet flag</name>
    <dbReference type="NCBI Taxonomy" id="55184"/>
    <lineage>
        <taxon>Eukaryota</taxon>
        <taxon>Viridiplantae</taxon>
        <taxon>Streptophyta</taxon>
        <taxon>Embryophyta</taxon>
        <taxon>Tracheophyta</taxon>
        <taxon>Spermatophyta</taxon>
        <taxon>Magnoliopsida</taxon>
        <taxon>Liliopsida</taxon>
        <taxon>Acoraceae</taxon>
        <taxon>Acorus</taxon>
    </lineage>
</organism>
<evidence type="ECO:0000256" key="4">
    <source>
        <dbReference type="SAM" id="MobiDB-lite"/>
    </source>
</evidence>
<dbReference type="EMBL" id="JAUJYN010000001">
    <property type="protein sequence ID" value="KAK1281287.1"/>
    <property type="molecule type" value="Genomic_DNA"/>
</dbReference>
<dbReference type="Proteomes" id="UP001179952">
    <property type="component" value="Unassembled WGS sequence"/>
</dbReference>
<keyword evidence="2" id="KW-0805">Transcription regulation</keyword>
<accession>A0AAV9BYQ9</accession>
<dbReference type="PANTHER" id="PTHR33388">
    <property type="entry name" value="OS01G0212500 PROTEIN"/>
    <property type="match status" value="1"/>
</dbReference>
<comment type="caution">
    <text evidence="5">The sequence shown here is derived from an EMBL/GenBank/DDBJ whole genome shotgun (WGS) entry which is preliminary data.</text>
</comment>